<dbReference type="EMBL" id="BK015624">
    <property type="protein sequence ID" value="DAE16420.1"/>
    <property type="molecule type" value="Genomic_DNA"/>
</dbReference>
<dbReference type="Pfam" id="PF03592">
    <property type="entry name" value="Terminase_2"/>
    <property type="match status" value="1"/>
</dbReference>
<dbReference type="InterPro" id="IPR005335">
    <property type="entry name" value="Terminase_ssu"/>
</dbReference>
<reference evidence="1" key="1">
    <citation type="journal article" date="2021" name="Proc. Natl. Acad. Sci. U.S.A.">
        <title>A Catalog of Tens of Thousands of Viruses from Human Metagenomes Reveals Hidden Associations with Chronic Diseases.</title>
        <authorList>
            <person name="Tisza M.J."/>
            <person name="Buck C.B."/>
        </authorList>
    </citation>
    <scope>NUCLEOTIDE SEQUENCE</scope>
    <source>
        <strain evidence="1">CtVCj30</strain>
    </source>
</reference>
<accession>A0A8S5QD01</accession>
<organism evidence="1">
    <name type="scientific">Myoviridae sp. ctVCj30</name>
    <dbReference type="NCBI Taxonomy" id="2825117"/>
    <lineage>
        <taxon>Viruses</taxon>
        <taxon>Duplodnaviria</taxon>
        <taxon>Heunggongvirae</taxon>
        <taxon>Uroviricota</taxon>
        <taxon>Caudoviricetes</taxon>
    </lineage>
</organism>
<protein>
    <submittedName>
        <fullName evidence="1">Terminase small subunit</fullName>
    </submittedName>
</protein>
<name>A0A8S5QD01_9CAUD</name>
<evidence type="ECO:0000313" key="1">
    <source>
        <dbReference type="EMBL" id="DAE16420.1"/>
    </source>
</evidence>
<proteinExistence type="predicted"/>
<sequence length="107" mass="12181">MERKSVERELKQRIQTGKIRREDVTRRLAELAFGKANDCVRLALEDEPRLDKLDLSLLSEVKRNDKGTVEIKLIDRLQALEQLATVADGEQTDMDDFLKALQGGGEE</sequence>
<dbReference type="GO" id="GO:0051276">
    <property type="term" value="P:chromosome organization"/>
    <property type="evidence" value="ECO:0007669"/>
    <property type="project" value="InterPro"/>
</dbReference>